<dbReference type="PANTHER" id="PTHR43080:SF2">
    <property type="entry name" value="CBS DOMAIN-CONTAINING PROTEIN"/>
    <property type="match status" value="1"/>
</dbReference>
<dbReference type="InterPro" id="IPR000595">
    <property type="entry name" value="cNMP-bd_dom"/>
</dbReference>
<accession>A0ABZ0S4F6</accession>
<dbReference type="Gene3D" id="3.10.580.10">
    <property type="entry name" value="CBS-domain"/>
    <property type="match status" value="1"/>
</dbReference>
<dbReference type="Pfam" id="PF10335">
    <property type="entry name" value="DUF294_C"/>
    <property type="match status" value="1"/>
</dbReference>
<keyword evidence="5" id="KW-0413">Isomerase</keyword>
<dbReference type="InterPro" id="IPR014710">
    <property type="entry name" value="RmlC-like_jellyroll"/>
</dbReference>
<name>A0ABZ0S4F6_9GAMM</name>
<dbReference type="Proteomes" id="UP001432180">
    <property type="component" value="Chromosome"/>
</dbReference>
<evidence type="ECO:0000256" key="1">
    <source>
        <dbReference type="ARBA" id="ARBA00023122"/>
    </source>
</evidence>
<dbReference type="CDD" id="cd04587">
    <property type="entry name" value="CBS_pair_CAP-ED_NT_Pol-beta-like_DUF294_assoc"/>
    <property type="match status" value="1"/>
</dbReference>
<dbReference type="CDD" id="cd05401">
    <property type="entry name" value="NT_GlnE_GlnD_like"/>
    <property type="match status" value="1"/>
</dbReference>
<dbReference type="PANTHER" id="PTHR43080">
    <property type="entry name" value="CBS DOMAIN-CONTAINING PROTEIN CBSX3, MITOCHONDRIAL"/>
    <property type="match status" value="1"/>
</dbReference>
<reference evidence="5 6" key="1">
    <citation type="journal article" date="2023" name="Microorganisms">
        <title>Thiorhodovibrio frisius and Trv. litoralis spp. nov., Two Novel Members from a Clade of Fastidious Purple Sulfur Bacteria That Exhibit Unique Red-Shifted Light-Harvesting Capabilities.</title>
        <authorList>
            <person name="Methner A."/>
            <person name="Kuzyk S.B."/>
            <person name="Petersen J."/>
            <person name="Bauer S."/>
            <person name="Brinkmann H."/>
            <person name="Sichau K."/>
            <person name="Wanner G."/>
            <person name="Wolf J."/>
            <person name="Neumann-Schaal M."/>
            <person name="Henke P."/>
            <person name="Tank M."/>
            <person name="Sproer C."/>
            <person name="Bunk B."/>
            <person name="Overmann J."/>
        </authorList>
    </citation>
    <scope>NUCLEOTIDE SEQUENCE [LARGE SCALE GENOMIC DNA]</scope>
    <source>
        <strain evidence="5 6">DSM 6702</strain>
    </source>
</reference>
<dbReference type="EC" id="5.3.1.13" evidence="5"/>
<dbReference type="PROSITE" id="PS51371">
    <property type="entry name" value="CBS"/>
    <property type="match status" value="2"/>
</dbReference>
<dbReference type="EMBL" id="CP121472">
    <property type="protein sequence ID" value="WPL15951.1"/>
    <property type="molecule type" value="Genomic_DNA"/>
</dbReference>
<dbReference type="InterPro" id="IPR005105">
    <property type="entry name" value="GlnD_Uridyltrans_N"/>
</dbReference>
<gene>
    <name evidence="5" type="primary">kdsD_1</name>
    <name evidence="5" type="ORF">Thiowin_00881</name>
</gene>
<keyword evidence="1 2" id="KW-0129">CBS domain</keyword>
<evidence type="ECO:0000259" key="4">
    <source>
        <dbReference type="PROSITE" id="PS51371"/>
    </source>
</evidence>
<dbReference type="GO" id="GO:0019146">
    <property type="term" value="F:arabinose-5-phosphate isomerase activity"/>
    <property type="evidence" value="ECO:0007669"/>
    <property type="project" value="UniProtKB-EC"/>
</dbReference>
<dbReference type="Pfam" id="PF00571">
    <property type="entry name" value="CBS"/>
    <property type="match status" value="2"/>
</dbReference>
<feature type="domain" description="Cyclic nucleotide-binding" evidence="3">
    <location>
        <begin position="17"/>
        <end position="80"/>
    </location>
</feature>
<sequence length="622" mass="68912">MDIELIEIRDFLASHPPFDALPEETLTALPKSLTVRYLRRGSSFPPEDESTPALYILRRGAIELRERGGDLIGKLAEGDTAPSACNDRRVQRNIIGTVSEDSLIYLLPCELLGRLRAEHSDFAAHFDQSVSERLRNAIDLVKERGNLSSTSLMTVRVRDLIGEHLVSTTPDTSIEQAARIMSEARCSSLVIMEDHQLRGLLTVRDLRDRCLAAGLSPQRPVSEIMTQRLHTTTADTLGFQTLITMSRLNVHHLPVLRDGQVVGVISTSDLVRFQSANAVYLVGDIHKAEDLKTLVVTAQKISELQIHLVASGATGDQVGQAITAVTDAINQRLLELAERELGPPPMPYCWMVGGSQARREQSVHSDQDNALLLAEAPTPEQDRYFQSLATLVTNGLNDCGFVHCPGDVMASNSKWRQPLAAWRHYFSDWIERPQPQALLNASVFFDLRALHDPEHLFSTLQREVLRKTSENRIFIAHMAANAIKHRPPLGFFRNFVLIRGGDHDQTFDLKLRGTVPIIDMARVHALSAGIPDVNSLERLQMVAGSAALSRDGAANLIDALEFIGTLRVRHQANQLRAGVDADNFLSPDSLSALERGHMKDAFTLIASLQETLGQRYQAGRFA</sequence>
<dbReference type="InterPro" id="IPR000644">
    <property type="entry name" value="CBS_dom"/>
</dbReference>
<dbReference type="Pfam" id="PF03445">
    <property type="entry name" value="DUF294"/>
    <property type="match status" value="1"/>
</dbReference>
<dbReference type="InterPro" id="IPR018821">
    <property type="entry name" value="DUF294_put_nucleoTrafse_sb-bd"/>
</dbReference>
<dbReference type="SUPFAM" id="SSF54631">
    <property type="entry name" value="CBS-domain pair"/>
    <property type="match status" value="1"/>
</dbReference>
<evidence type="ECO:0000259" key="3">
    <source>
        <dbReference type="PROSITE" id="PS50042"/>
    </source>
</evidence>
<proteinExistence type="predicted"/>
<dbReference type="InterPro" id="IPR046342">
    <property type="entry name" value="CBS_dom_sf"/>
</dbReference>
<evidence type="ECO:0000256" key="2">
    <source>
        <dbReference type="PROSITE-ProRule" id="PRU00703"/>
    </source>
</evidence>
<dbReference type="InterPro" id="IPR018490">
    <property type="entry name" value="cNMP-bd_dom_sf"/>
</dbReference>
<feature type="domain" description="CBS" evidence="4">
    <location>
        <begin position="225"/>
        <end position="281"/>
    </location>
</feature>
<keyword evidence="6" id="KW-1185">Reference proteome</keyword>
<organism evidence="5 6">
    <name type="scientific">Thiorhodovibrio winogradskyi</name>
    <dbReference type="NCBI Taxonomy" id="77007"/>
    <lineage>
        <taxon>Bacteria</taxon>
        <taxon>Pseudomonadati</taxon>
        <taxon>Pseudomonadota</taxon>
        <taxon>Gammaproteobacteria</taxon>
        <taxon>Chromatiales</taxon>
        <taxon>Chromatiaceae</taxon>
        <taxon>Thiorhodovibrio</taxon>
    </lineage>
</organism>
<protein>
    <submittedName>
        <fullName evidence="5">Arabinose 5-phosphate isomerase KdsD</fullName>
        <ecNumber evidence="5">5.3.1.13</ecNumber>
    </submittedName>
</protein>
<dbReference type="RefSeq" id="WP_328986500.1">
    <property type="nucleotide sequence ID" value="NZ_CP121472.1"/>
</dbReference>
<dbReference type="SMART" id="SM00116">
    <property type="entry name" value="CBS"/>
    <property type="match status" value="2"/>
</dbReference>
<dbReference type="SUPFAM" id="SSF51206">
    <property type="entry name" value="cAMP-binding domain-like"/>
    <property type="match status" value="1"/>
</dbReference>
<evidence type="ECO:0000313" key="5">
    <source>
        <dbReference type="EMBL" id="WPL15951.1"/>
    </source>
</evidence>
<evidence type="ECO:0000313" key="6">
    <source>
        <dbReference type="Proteomes" id="UP001432180"/>
    </source>
</evidence>
<dbReference type="PROSITE" id="PS50042">
    <property type="entry name" value="CNMP_BINDING_3"/>
    <property type="match status" value="1"/>
</dbReference>
<dbReference type="Gene3D" id="2.60.120.10">
    <property type="entry name" value="Jelly Rolls"/>
    <property type="match status" value="1"/>
</dbReference>
<dbReference type="InterPro" id="IPR051257">
    <property type="entry name" value="Diverse_CBS-Domain"/>
</dbReference>
<feature type="domain" description="CBS" evidence="4">
    <location>
        <begin position="161"/>
        <end position="221"/>
    </location>
</feature>